<keyword evidence="11" id="KW-1185">Reference proteome</keyword>
<organism evidence="10 11">
    <name type="scientific">Dethiosulfatibacter aminovorans DSM 17477</name>
    <dbReference type="NCBI Taxonomy" id="1121476"/>
    <lineage>
        <taxon>Bacteria</taxon>
        <taxon>Bacillati</taxon>
        <taxon>Bacillota</taxon>
        <taxon>Tissierellia</taxon>
        <taxon>Dethiosulfatibacter</taxon>
    </lineage>
</organism>
<evidence type="ECO:0000256" key="5">
    <source>
        <dbReference type="ARBA" id="ARBA00023154"/>
    </source>
</evidence>
<dbReference type="RefSeq" id="WP_073049491.1">
    <property type="nucleotide sequence ID" value="NZ_FQZL01000014.1"/>
</dbReference>
<feature type="site" description="Could be important to modulate the pK values of the two catalytic cysteine residues" evidence="8">
    <location>
        <position position="153"/>
    </location>
</feature>
<feature type="binding site" evidence="8">
    <location>
        <begin position="77"/>
        <end position="78"/>
    </location>
    <ligand>
        <name>substrate</name>
    </ligand>
</feature>
<feature type="active site" description="Proton donor" evidence="8">
    <location>
        <position position="76"/>
    </location>
</feature>
<evidence type="ECO:0000313" key="10">
    <source>
        <dbReference type="EMBL" id="SHJ23906.1"/>
    </source>
</evidence>
<comment type="function">
    <text evidence="8">Catalyzes the stereoinversion of LL-2,6-diaminopimelate (L,L-DAP) to meso-diaminopimelate (meso-DAP), a precursor of L-lysine and an essential component of the bacterial peptidoglycan.</text>
</comment>
<feature type="site" description="Could be important to modulate the pK values of the two catalytic cysteine residues" evidence="8">
    <location>
        <position position="205"/>
    </location>
</feature>
<dbReference type="EC" id="5.1.1.7" evidence="3 8"/>
<evidence type="ECO:0000313" key="11">
    <source>
        <dbReference type="Proteomes" id="UP000184052"/>
    </source>
</evidence>
<feature type="binding site" evidence="8">
    <location>
        <position position="187"/>
    </location>
    <ligand>
        <name>substrate</name>
    </ligand>
</feature>
<proteinExistence type="inferred from homology"/>
<dbReference type="UniPathway" id="UPA00034">
    <property type="reaction ID" value="UER00025"/>
</dbReference>
<evidence type="ECO:0000256" key="1">
    <source>
        <dbReference type="ARBA" id="ARBA00005196"/>
    </source>
</evidence>
<comment type="subcellular location">
    <subcellularLocation>
        <location evidence="8">Cytoplasm</location>
    </subcellularLocation>
</comment>
<comment type="catalytic activity">
    <reaction evidence="7 8">
        <text>(2S,6S)-2,6-diaminopimelate = meso-2,6-diaminopimelate</text>
        <dbReference type="Rhea" id="RHEA:15393"/>
        <dbReference type="ChEBI" id="CHEBI:57609"/>
        <dbReference type="ChEBI" id="CHEBI:57791"/>
        <dbReference type="EC" id="5.1.1.7"/>
    </reaction>
</comment>
<feature type="binding site" evidence="8">
    <location>
        <begin position="216"/>
        <end position="217"/>
    </location>
    <ligand>
        <name>substrate</name>
    </ligand>
</feature>
<name>A0A1M6HP45_9FIRM</name>
<dbReference type="Pfam" id="PF01678">
    <property type="entry name" value="DAP_epimerase"/>
    <property type="match status" value="2"/>
</dbReference>
<dbReference type="OrthoDB" id="9805408at2"/>
<feature type="active site" description="Proton acceptor" evidence="8">
    <location>
        <position position="215"/>
    </location>
</feature>
<evidence type="ECO:0000256" key="7">
    <source>
        <dbReference type="ARBA" id="ARBA00051712"/>
    </source>
</evidence>
<dbReference type="Gene3D" id="3.10.310.10">
    <property type="entry name" value="Diaminopimelate Epimerase, Chain A, domain 1"/>
    <property type="match status" value="2"/>
</dbReference>
<comment type="similarity">
    <text evidence="2 8">Belongs to the diaminopimelate epimerase family.</text>
</comment>
<evidence type="ECO:0000256" key="4">
    <source>
        <dbReference type="ARBA" id="ARBA00022605"/>
    </source>
</evidence>
<dbReference type="GO" id="GO:0008837">
    <property type="term" value="F:diaminopimelate epimerase activity"/>
    <property type="evidence" value="ECO:0007669"/>
    <property type="project" value="UniProtKB-UniRule"/>
</dbReference>
<feature type="binding site" evidence="8">
    <location>
        <position position="67"/>
    </location>
    <ligand>
        <name>substrate</name>
    </ligand>
</feature>
<dbReference type="InterPro" id="IPR018510">
    <property type="entry name" value="DAP_epimerase_AS"/>
</dbReference>
<dbReference type="NCBIfam" id="TIGR00652">
    <property type="entry name" value="DapF"/>
    <property type="match status" value="1"/>
</dbReference>
<dbReference type="STRING" id="1121476.SAMN02745751_02051"/>
<dbReference type="GO" id="GO:0005829">
    <property type="term" value="C:cytosol"/>
    <property type="evidence" value="ECO:0007669"/>
    <property type="project" value="TreeGrafter"/>
</dbReference>
<evidence type="ECO:0000256" key="2">
    <source>
        <dbReference type="ARBA" id="ARBA00010219"/>
    </source>
</evidence>
<keyword evidence="4 8" id="KW-0028">Amino-acid biosynthesis</keyword>
<dbReference type="GO" id="GO:0009089">
    <property type="term" value="P:lysine biosynthetic process via diaminopimelate"/>
    <property type="evidence" value="ECO:0007669"/>
    <property type="project" value="UniProtKB-UniRule"/>
</dbReference>
<reference evidence="10 11" key="1">
    <citation type="submission" date="2016-11" db="EMBL/GenBank/DDBJ databases">
        <authorList>
            <person name="Jaros S."/>
            <person name="Januszkiewicz K."/>
            <person name="Wedrychowicz H."/>
        </authorList>
    </citation>
    <scope>NUCLEOTIDE SEQUENCE [LARGE SCALE GENOMIC DNA]</scope>
    <source>
        <strain evidence="10 11">DSM 17477</strain>
    </source>
</reference>
<gene>
    <name evidence="8" type="primary">dapF</name>
    <name evidence="10" type="ORF">SAMN02745751_02051</name>
</gene>
<evidence type="ECO:0000256" key="8">
    <source>
        <dbReference type="HAMAP-Rule" id="MF_00197"/>
    </source>
</evidence>
<dbReference type="Proteomes" id="UP000184052">
    <property type="component" value="Unassembled WGS sequence"/>
</dbReference>
<comment type="subunit">
    <text evidence="8">Homodimer.</text>
</comment>
<evidence type="ECO:0000256" key="3">
    <source>
        <dbReference type="ARBA" id="ARBA00013080"/>
    </source>
</evidence>
<feature type="active site" evidence="9">
    <location>
        <position position="76"/>
    </location>
</feature>
<comment type="caution">
    <text evidence="8">Lacks conserved residue(s) required for the propagation of feature annotation.</text>
</comment>
<protein>
    <recommendedName>
        <fullName evidence="3 8">Diaminopimelate epimerase</fullName>
        <shortName evidence="8">DAP epimerase</shortName>
        <ecNumber evidence="3 8">5.1.1.7</ecNumber>
    </recommendedName>
    <alternativeName>
        <fullName evidence="8">PLP-independent amino acid racemase</fullName>
    </alternativeName>
</protein>
<dbReference type="SUPFAM" id="SSF54506">
    <property type="entry name" value="Diaminopimelate epimerase-like"/>
    <property type="match status" value="2"/>
</dbReference>
<feature type="binding site" evidence="8">
    <location>
        <begin position="205"/>
        <end position="206"/>
    </location>
    <ligand>
        <name>substrate</name>
    </ligand>
</feature>
<dbReference type="PANTHER" id="PTHR31689:SF0">
    <property type="entry name" value="DIAMINOPIMELATE EPIMERASE"/>
    <property type="match status" value="1"/>
</dbReference>
<dbReference type="HAMAP" id="MF_00197">
    <property type="entry name" value="DAP_epimerase"/>
    <property type="match status" value="1"/>
</dbReference>
<keyword evidence="6 8" id="KW-0413">Isomerase</keyword>
<accession>A0A1M6HP45</accession>
<keyword evidence="8" id="KW-0963">Cytoplasm</keyword>
<evidence type="ECO:0000256" key="6">
    <source>
        <dbReference type="ARBA" id="ARBA00023235"/>
    </source>
</evidence>
<dbReference type="AlphaFoldDB" id="A0A1M6HP45"/>
<comment type="pathway">
    <text evidence="1 8">Amino-acid biosynthesis; L-lysine biosynthesis via DAP pathway; DL-2,6-diaminopimelate from LL-2,6-diaminopimelate: step 1/1.</text>
</comment>
<dbReference type="PROSITE" id="PS01326">
    <property type="entry name" value="DAP_EPIMERASE"/>
    <property type="match status" value="1"/>
</dbReference>
<feature type="binding site" evidence="8">
    <location>
        <position position="13"/>
    </location>
    <ligand>
        <name>substrate</name>
    </ligand>
</feature>
<dbReference type="PANTHER" id="PTHR31689">
    <property type="entry name" value="DIAMINOPIMELATE EPIMERASE, CHLOROPLASTIC"/>
    <property type="match status" value="1"/>
</dbReference>
<sequence>MKIKYTKMQGLGNDFIVMDNREYGFSVEKLQEMAKRLCTRKLSIGADGLMAVNKADGDADFRMVFINADGSIGEMCGNGARCMTRFAYTNGIAGKKMTFETTAGNVEGEIEEGRLVAVALNNPEIVEFDKIATIDGVDYTISYVELGNPGVPHGVIEYKGLEDISREDIFNLGKYLRYHEIFPKGANINFYDITGDSAAVVRTYERGVEDFTLACGTGSASVGVVLYLKELVKSNKIKICVPGGELFIEIGTNEENEITRLMLIGDTNIVAEGTVEDEDLVL</sequence>
<dbReference type="InterPro" id="IPR001653">
    <property type="entry name" value="DAP_epimerase_DapF"/>
</dbReference>
<dbReference type="EMBL" id="FQZL01000014">
    <property type="protein sequence ID" value="SHJ23906.1"/>
    <property type="molecule type" value="Genomic_DNA"/>
</dbReference>
<keyword evidence="5 8" id="KW-0457">Lysine biosynthesis</keyword>
<evidence type="ECO:0000256" key="9">
    <source>
        <dbReference type="PROSITE-ProRule" id="PRU10125"/>
    </source>
</evidence>